<dbReference type="SUPFAM" id="SSF49503">
    <property type="entry name" value="Cupredoxins"/>
    <property type="match status" value="1"/>
</dbReference>
<organism evidence="3 4">
    <name type="scientific">Aquabacterium commune</name>
    <dbReference type="NCBI Taxonomy" id="70586"/>
    <lineage>
        <taxon>Bacteria</taxon>
        <taxon>Pseudomonadati</taxon>
        <taxon>Pseudomonadota</taxon>
        <taxon>Betaproteobacteria</taxon>
        <taxon>Burkholderiales</taxon>
        <taxon>Aquabacterium</taxon>
    </lineage>
</organism>
<protein>
    <recommendedName>
        <fullName evidence="5">Plastocyanin</fullName>
    </recommendedName>
</protein>
<dbReference type="GO" id="GO:0030246">
    <property type="term" value="F:carbohydrate binding"/>
    <property type="evidence" value="ECO:0007669"/>
    <property type="project" value="InterPro"/>
</dbReference>
<dbReference type="InterPro" id="IPR034242">
    <property type="entry name" value="MauL"/>
</dbReference>
<keyword evidence="4" id="KW-1185">Reference proteome</keyword>
<comment type="subcellular location">
    <subcellularLocation>
        <location evidence="1">Periplasm</location>
    </subcellularLocation>
</comment>
<dbReference type="CDD" id="cd04221">
    <property type="entry name" value="MauL"/>
    <property type="match status" value="1"/>
</dbReference>
<evidence type="ECO:0000256" key="1">
    <source>
        <dbReference type="ARBA" id="ARBA00004418"/>
    </source>
</evidence>
<keyword evidence="2" id="KW-0732">Signal</keyword>
<evidence type="ECO:0000313" key="3">
    <source>
        <dbReference type="EMBL" id="TDP83808.1"/>
    </source>
</evidence>
<dbReference type="Gene3D" id="2.60.40.420">
    <property type="entry name" value="Cupredoxins - blue copper proteins"/>
    <property type="match status" value="1"/>
</dbReference>
<evidence type="ECO:0000313" key="4">
    <source>
        <dbReference type="Proteomes" id="UP000294593"/>
    </source>
</evidence>
<sequence>MPHLAPLATTALRTLGTLSTATVAMLPCLATAVPVEITVLDARNAPLNDAVVSIEVKGVKPTAAAGTQAELAQRNRSFAPSVLPIQTGTSVLFPNLDTVRHHVYSFSATRPFEIKLYAGTPASPVTFDKAGTAVLGCNIHDRMAGFIHVVNTPYFAKTSASGVAKLDVPPGEHTVQIWHPSLADTRQPLRQPLKVLATGTQSLSLTLPANGASTPPGK</sequence>
<gene>
    <name evidence="3" type="ORF">EV672_104189</name>
</gene>
<dbReference type="Proteomes" id="UP000294593">
    <property type="component" value="Unassembled WGS sequence"/>
</dbReference>
<evidence type="ECO:0000256" key="2">
    <source>
        <dbReference type="SAM" id="SignalP"/>
    </source>
</evidence>
<accession>A0A4V3CVT8</accession>
<feature type="chain" id="PRO_5020547740" description="Plastocyanin" evidence="2">
    <location>
        <begin position="33"/>
        <end position="218"/>
    </location>
</feature>
<evidence type="ECO:0008006" key="5">
    <source>
        <dbReference type="Google" id="ProtNLM"/>
    </source>
</evidence>
<dbReference type="EMBL" id="SNXW01000004">
    <property type="protein sequence ID" value="TDP83808.1"/>
    <property type="molecule type" value="Genomic_DNA"/>
</dbReference>
<feature type="signal peptide" evidence="2">
    <location>
        <begin position="1"/>
        <end position="32"/>
    </location>
</feature>
<dbReference type="AlphaFoldDB" id="A0A4V3CVT8"/>
<comment type="caution">
    <text evidence="3">The sequence shown here is derived from an EMBL/GenBank/DDBJ whole genome shotgun (WGS) entry which is preliminary data.</text>
</comment>
<reference evidence="3 4" key="1">
    <citation type="submission" date="2019-03" db="EMBL/GenBank/DDBJ databases">
        <title>Genomic Encyclopedia of Type Strains, Phase IV (KMG-IV): sequencing the most valuable type-strain genomes for metagenomic binning, comparative biology and taxonomic classification.</title>
        <authorList>
            <person name="Goeker M."/>
        </authorList>
    </citation>
    <scope>NUCLEOTIDE SEQUENCE [LARGE SCALE GENOMIC DNA]</scope>
    <source>
        <strain evidence="3 4">DSM 11901</strain>
    </source>
</reference>
<dbReference type="InterPro" id="IPR008972">
    <property type="entry name" value="Cupredoxin"/>
</dbReference>
<dbReference type="GO" id="GO:0042597">
    <property type="term" value="C:periplasmic space"/>
    <property type="evidence" value="ECO:0007669"/>
    <property type="project" value="UniProtKB-SubCell"/>
</dbReference>
<name>A0A4V3CVT8_9BURK</name>
<proteinExistence type="predicted"/>
<dbReference type="SUPFAM" id="SSF49452">
    <property type="entry name" value="Starch-binding domain-like"/>
    <property type="match status" value="1"/>
</dbReference>
<dbReference type="InterPro" id="IPR013784">
    <property type="entry name" value="Carb-bd-like_fold"/>
</dbReference>